<keyword evidence="6" id="KW-0238">DNA-binding</keyword>
<protein>
    <submittedName>
        <fullName evidence="12">Homeobox A11b</fullName>
    </submittedName>
</protein>
<evidence type="ECO:0000256" key="3">
    <source>
        <dbReference type="ARBA" id="ARBA00006317"/>
    </source>
</evidence>
<keyword evidence="7" id="KW-0371">Homeobox</keyword>
<dbReference type="GO" id="GO:0005634">
    <property type="term" value="C:nucleus"/>
    <property type="evidence" value="ECO:0007669"/>
    <property type="project" value="UniProtKB-SubCell"/>
</dbReference>
<dbReference type="Proteomes" id="UP000694701">
    <property type="component" value="Unplaced"/>
</dbReference>
<dbReference type="Ensembl" id="ENSCCRT00020119640.1">
    <property type="protein sequence ID" value="ENSCCRP00020109527.1"/>
    <property type="gene ID" value="ENSCCRG00020049871.1"/>
</dbReference>
<dbReference type="AlphaFoldDB" id="A0A8C2Q6M7"/>
<name>A0A8C2Q6M7_CYPCA</name>
<evidence type="ECO:0000256" key="1">
    <source>
        <dbReference type="ARBA" id="ARBA00003263"/>
    </source>
</evidence>
<dbReference type="GO" id="GO:0000978">
    <property type="term" value="F:RNA polymerase II cis-regulatory region sequence-specific DNA binding"/>
    <property type="evidence" value="ECO:0007669"/>
    <property type="project" value="TreeGrafter"/>
</dbReference>
<keyword evidence="8" id="KW-0804">Transcription</keyword>
<evidence type="ECO:0000256" key="10">
    <source>
        <dbReference type="SAM" id="MobiDB-lite"/>
    </source>
</evidence>
<dbReference type="PANTHER" id="PTHR46092:SF3">
    <property type="entry name" value="HOMEOBOX PROTEIN HOX-A11"/>
    <property type="match status" value="1"/>
</dbReference>
<evidence type="ECO:0000256" key="9">
    <source>
        <dbReference type="ARBA" id="ARBA00023242"/>
    </source>
</evidence>
<evidence type="ECO:0000256" key="6">
    <source>
        <dbReference type="ARBA" id="ARBA00023125"/>
    </source>
</evidence>
<evidence type="ECO:0000259" key="11">
    <source>
        <dbReference type="Pfam" id="PF12045"/>
    </source>
</evidence>
<sequence length="248" mass="28025">MMDFDERVPVGSNMYLPGCTYYVSGTEFSSLPPFLPQTPSSCPMTYSYSTSSLPQVQSVREVSFRDYAIDTSSKWHSRGNLPHCYATEDMVHRDCLSNPGALGDMLSKNNSVLYHSSTSHTSNVYGRNGVLPQAFDQFFETAYGNVENQPSEHPVDRATSKAPPPAERGSDSCRGADETERFNTQANNSLLAYMQLSINKEHHLRIQIVRIHHCKRPLMFLPGSFIFKTVDNSEKKDRELRRHVMSET</sequence>
<accession>A0A8C2Q6M7</accession>
<organism evidence="12 13">
    <name type="scientific">Cyprinus carpio</name>
    <name type="common">Common carp</name>
    <dbReference type="NCBI Taxonomy" id="7962"/>
    <lineage>
        <taxon>Eukaryota</taxon>
        <taxon>Metazoa</taxon>
        <taxon>Chordata</taxon>
        <taxon>Craniata</taxon>
        <taxon>Vertebrata</taxon>
        <taxon>Euteleostomi</taxon>
        <taxon>Actinopterygii</taxon>
        <taxon>Neopterygii</taxon>
        <taxon>Teleostei</taxon>
        <taxon>Ostariophysi</taxon>
        <taxon>Cypriniformes</taxon>
        <taxon>Cyprinidae</taxon>
        <taxon>Cyprininae</taxon>
        <taxon>Cyprinus</taxon>
    </lineage>
</organism>
<dbReference type="Pfam" id="PF12045">
    <property type="entry name" value="DUF3528"/>
    <property type="match status" value="1"/>
</dbReference>
<evidence type="ECO:0000313" key="12">
    <source>
        <dbReference type="Ensembl" id="ENSCCRP00020109527.1"/>
    </source>
</evidence>
<keyword evidence="5" id="KW-0805">Transcription regulation</keyword>
<comment type="subcellular location">
    <subcellularLocation>
        <location evidence="2">Nucleus</location>
    </subcellularLocation>
</comment>
<evidence type="ECO:0000256" key="2">
    <source>
        <dbReference type="ARBA" id="ARBA00004123"/>
    </source>
</evidence>
<dbReference type="GO" id="GO:0000981">
    <property type="term" value="F:DNA-binding transcription factor activity, RNA polymerase II-specific"/>
    <property type="evidence" value="ECO:0007669"/>
    <property type="project" value="TreeGrafter"/>
</dbReference>
<proteinExistence type="inferred from homology"/>
<comment type="similarity">
    <text evidence="3">Belongs to the Abd-B homeobox family.</text>
</comment>
<keyword evidence="4" id="KW-0217">Developmental protein</keyword>
<dbReference type="PANTHER" id="PTHR46092">
    <property type="entry name" value="HOMEOBOX PROTEIN HOX-A11-RELATED"/>
    <property type="match status" value="1"/>
</dbReference>
<evidence type="ECO:0000256" key="7">
    <source>
        <dbReference type="ARBA" id="ARBA00023155"/>
    </source>
</evidence>
<evidence type="ECO:0000256" key="8">
    <source>
        <dbReference type="ARBA" id="ARBA00023163"/>
    </source>
</evidence>
<feature type="region of interest" description="Disordered" evidence="10">
    <location>
        <begin position="147"/>
        <end position="176"/>
    </location>
</feature>
<keyword evidence="9" id="KW-0539">Nucleus</keyword>
<reference evidence="12" key="1">
    <citation type="submission" date="2025-08" db="UniProtKB">
        <authorList>
            <consortium name="Ensembl"/>
        </authorList>
    </citation>
    <scope>IDENTIFICATION</scope>
</reference>
<feature type="domain" description="DUF3528" evidence="11">
    <location>
        <begin position="27"/>
        <end position="147"/>
    </location>
</feature>
<evidence type="ECO:0000256" key="4">
    <source>
        <dbReference type="ARBA" id="ARBA00022473"/>
    </source>
</evidence>
<dbReference type="InterPro" id="IPR021918">
    <property type="entry name" value="DUF3528"/>
</dbReference>
<comment type="function">
    <text evidence="1">Sequence-specific transcription factor which is part of a developmental regulatory system that provides cells with specific positional identities on the anterior-posterior axis.</text>
</comment>
<evidence type="ECO:0000313" key="13">
    <source>
        <dbReference type="Proteomes" id="UP000694701"/>
    </source>
</evidence>
<evidence type="ECO:0000256" key="5">
    <source>
        <dbReference type="ARBA" id="ARBA00023015"/>
    </source>
</evidence>